<name>A0A4Q9PVE5_9APHY</name>
<dbReference type="EMBL" id="ML145124">
    <property type="protein sequence ID" value="TBU58465.1"/>
    <property type="molecule type" value="Genomic_DNA"/>
</dbReference>
<keyword evidence="1" id="KW-1133">Transmembrane helix</keyword>
<sequence>MRTTFEPTPIAFDVDVDIDIPLPLFFVLRRTGLQSHLTPPLISAVVIIVIPSITLVLLIRPLFSQYISVRSDASILGLRYVENM</sequence>
<keyword evidence="3" id="KW-1185">Reference proteome</keyword>
<evidence type="ECO:0000313" key="3">
    <source>
        <dbReference type="Proteomes" id="UP000292082"/>
    </source>
</evidence>
<accession>A0A4Q9PVE5</accession>
<organism evidence="2 3">
    <name type="scientific">Dichomitus squalens</name>
    <dbReference type="NCBI Taxonomy" id="114155"/>
    <lineage>
        <taxon>Eukaryota</taxon>
        <taxon>Fungi</taxon>
        <taxon>Dikarya</taxon>
        <taxon>Basidiomycota</taxon>
        <taxon>Agaricomycotina</taxon>
        <taxon>Agaricomycetes</taxon>
        <taxon>Polyporales</taxon>
        <taxon>Polyporaceae</taxon>
        <taxon>Dichomitus</taxon>
    </lineage>
</organism>
<keyword evidence="1" id="KW-0472">Membrane</keyword>
<keyword evidence="1" id="KW-0812">Transmembrane</keyword>
<proteinExistence type="predicted"/>
<reference evidence="2 3" key="1">
    <citation type="submission" date="2019-01" db="EMBL/GenBank/DDBJ databases">
        <title>Draft genome sequences of three monokaryotic isolates of the white-rot basidiomycete fungus Dichomitus squalens.</title>
        <authorList>
            <consortium name="DOE Joint Genome Institute"/>
            <person name="Lopez S.C."/>
            <person name="Andreopoulos B."/>
            <person name="Pangilinan J."/>
            <person name="Lipzen A."/>
            <person name="Riley R."/>
            <person name="Ahrendt S."/>
            <person name="Ng V."/>
            <person name="Barry K."/>
            <person name="Daum C."/>
            <person name="Grigoriev I.V."/>
            <person name="Hilden K.S."/>
            <person name="Makela M.R."/>
            <person name="de Vries R.P."/>
        </authorList>
    </citation>
    <scope>NUCLEOTIDE SEQUENCE [LARGE SCALE GENOMIC DNA]</scope>
    <source>
        <strain evidence="2 3">CBS 464.89</strain>
    </source>
</reference>
<protein>
    <submittedName>
        <fullName evidence="2">Uncharacterized protein</fullName>
    </submittedName>
</protein>
<dbReference type="Proteomes" id="UP000292082">
    <property type="component" value="Unassembled WGS sequence"/>
</dbReference>
<dbReference type="AlphaFoldDB" id="A0A4Q9PVE5"/>
<feature type="transmembrane region" description="Helical" evidence="1">
    <location>
        <begin position="41"/>
        <end position="63"/>
    </location>
</feature>
<evidence type="ECO:0000313" key="2">
    <source>
        <dbReference type="EMBL" id="TBU58465.1"/>
    </source>
</evidence>
<gene>
    <name evidence="2" type="ORF">BD310DRAFT_478042</name>
</gene>
<evidence type="ECO:0000256" key="1">
    <source>
        <dbReference type="SAM" id="Phobius"/>
    </source>
</evidence>